<dbReference type="InterPro" id="IPR000086">
    <property type="entry name" value="NUDIX_hydrolase_dom"/>
</dbReference>
<evidence type="ECO:0000256" key="5">
    <source>
        <dbReference type="ARBA" id="ARBA00016377"/>
    </source>
</evidence>
<dbReference type="InterPro" id="IPR015797">
    <property type="entry name" value="NUDIX_hydrolase-like_dom_sf"/>
</dbReference>
<evidence type="ECO:0000313" key="11">
    <source>
        <dbReference type="Proteomes" id="UP001626536"/>
    </source>
</evidence>
<comment type="cofactor">
    <cofactor evidence="2">
        <name>Mg(2+)</name>
        <dbReference type="ChEBI" id="CHEBI:18420"/>
    </cofactor>
</comment>
<evidence type="ECO:0000256" key="3">
    <source>
        <dbReference type="ARBA" id="ARBA00007275"/>
    </source>
</evidence>
<dbReference type="EMBL" id="CP136862">
    <property type="protein sequence ID" value="WOJ88303.1"/>
    <property type="molecule type" value="Genomic_DNA"/>
</dbReference>
<organism evidence="10 11">
    <name type="scientific">Methylocapsa polymorpha</name>
    <dbReference type="NCBI Taxonomy" id="3080828"/>
    <lineage>
        <taxon>Bacteria</taxon>
        <taxon>Pseudomonadati</taxon>
        <taxon>Pseudomonadota</taxon>
        <taxon>Alphaproteobacteria</taxon>
        <taxon>Hyphomicrobiales</taxon>
        <taxon>Beijerinckiaceae</taxon>
        <taxon>Methylocapsa</taxon>
    </lineage>
</organism>
<sequence>MVEDIRILSRQVLARGRGLLEQIMLERRRFDGRLQSVTREVYDTGDGAAILLYDPDRARVVLVRQFRAPAFLSGGHEGLIEVCAGRLEGADAEARIVKEAEEETGFAVRHPQRLFEAYMSPGYFCERLTFFVAQYEPRDRTGDGGGLEEEGEDIEVLEPTLDEALAMIERGEIIDAKTILLLQYAKLAGLMRGGERA</sequence>
<dbReference type="Pfam" id="PF00293">
    <property type="entry name" value="NUDIX"/>
    <property type="match status" value="1"/>
</dbReference>
<name>A0ABZ0HMB9_9HYPH</name>
<comment type="similarity">
    <text evidence="3">Belongs to the Nudix hydrolase family. NudK subfamily.</text>
</comment>
<evidence type="ECO:0000256" key="6">
    <source>
        <dbReference type="ARBA" id="ARBA00022801"/>
    </source>
</evidence>
<dbReference type="RefSeq" id="WP_407337738.1">
    <property type="nucleotide sequence ID" value="NZ_CP136862.1"/>
</dbReference>
<keyword evidence="6" id="KW-0378">Hydrolase</keyword>
<dbReference type="PANTHER" id="PTHR11839">
    <property type="entry name" value="UDP/ADP-SUGAR PYROPHOSPHATASE"/>
    <property type="match status" value="1"/>
</dbReference>
<dbReference type="NCBIfam" id="TIGR00052">
    <property type="entry name" value="nudix-type nucleoside diphosphatase, YffH/AdpP family"/>
    <property type="match status" value="1"/>
</dbReference>
<dbReference type="PANTHER" id="PTHR11839:SF18">
    <property type="entry name" value="NUDIX HYDROLASE DOMAIN-CONTAINING PROTEIN"/>
    <property type="match status" value="1"/>
</dbReference>
<dbReference type="Gene3D" id="3.90.79.10">
    <property type="entry name" value="Nucleoside Triphosphate Pyrophosphohydrolase"/>
    <property type="match status" value="1"/>
</dbReference>
<comment type="subunit">
    <text evidence="4">Homodimer.</text>
</comment>
<evidence type="ECO:0000256" key="2">
    <source>
        <dbReference type="ARBA" id="ARBA00001946"/>
    </source>
</evidence>
<accession>A0ABZ0HMB9</accession>
<evidence type="ECO:0000313" key="10">
    <source>
        <dbReference type="EMBL" id="WOJ88303.1"/>
    </source>
</evidence>
<dbReference type="InterPro" id="IPR004385">
    <property type="entry name" value="NDP_pyrophosphatase"/>
</dbReference>
<gene>
    <name evidence="10" type="ORF">RZS28_10660</name>
</gene>
<dbReference type="PROSITE" id="PS51462">
    <property type="entry name" value="NUDIX"/>
    <property type="match status" value="1"/>
</dbReference>
<evidence type="ECO:0000259" key="9">
    <source>
        <dbReference type="PROSITE" id="PS51462"/>
    </source>
</evidence>
<evidence type="ECO:0000256" key="7">
    <source>
        <dbReference type="ARBA" id="ARBA00032162"/>
    </source>
</evidence>
<reference evidence="10 11" key="1">
    <citation type="submission" date="2023-10" db="EMBL/GenBank/DDBJ databases">
        <title>Novel methanotroph of the genus Methylocapsa from a subarctic wetland.</title>
        <authorList>
            <person name="Belova S.E."/>
            <person name="Oshkin I.Y."/>
            <person name="Miroshnikov K."/>
            <person name="Dedysh S.N."/>
        </authorList>
    </citation>
    <scope>NUCLEOTIDE SEQUENCE [LARGE SCALE GENOMIC DNA]</scope>
    <source>
        <strain evidence="10 11">RX1</strain>
    </source>
</reference>
<protein>
    <recommendedName>
        <fullName evidence="5">GDP-mannose pyrophosphatase</fullName>
    </recommendedName>
    <alternativeName>
        <fullName evidence="7">GDP-mannose hydrolase</fullName>
    </alternativeName>
    <alternativeName>
        <fullName evidence="8">GDPMK</fullName>
    </alternativeName>
</protein>
<keyword evidence="11" id="KW-1185">Reference proteome</keyword>
<comment type="catalytic activity">
    <reaction evidence="1">
        <text>GDP-alpha-D-mannose + H2O = alpha-D-mannose 1-phosphate + GMP + 2 H(+)</text>
        <dbReference type="Rhea" id="RHEA:27978"/>
        <dbReference type="ChEBI" id="CHEBI:15377"/>
        <dbReference type="ChEBI" id="CHEBI:15378"/>
        <dbReference type="ChEBI" id="CHEBI:57527"/>
        <dbReference type="ChEBI" id="CHEBI:58115"/>
        <dbReference type="ChEBI" id="CHEBI:58409"/>
    </reaction>
</comment>
<evidence type="ECO:0000256" key="4">
    <source>
        <dbReference type="ARBA" id="ARBA00011738"/>
    </source>
</evidence>
<proteinExistence type="inferred from homology"/>
<dbReference type="SUPFAM" id="SSF55811">
    <property type="entry name" value="Nudix"/>
    <property type="match status" value="1"/>
</dbReference>
<feature type="domain" description="Nudix hydrolase" evidence="9">
    <location>
        <begin position="43"/>
        <end position="181"/>
    </location>
</feature>
<dbReference type="CDD" id="cd24157">
    <property type="entry name" value="NUDIX_GDPMK"/>
    <property type="match status" value="1"/>
</dbReference>
<evidence type="ECO:0000256" key="1">
    <source>
        <dbReference type="ARBA" id="ARBA00000847"/>
    </source>
</evidence>
<dbReference type="Proteomes" id="UP001626536">
    <property type="component" value="Chromosome"/>
</dbReference>
<evidence type="ECO:0000256" key="8">
    <source>
        <dbReference type="ARBA" id="ARBA00032272"/>
    </source>
</evidence>